<keyword evidence="3" id="KW-1185">Reference proteome</keyword>
<dbReference type="AlphaFoldDB" id="T1IB42"/>
<reference evidence="2" key="1">
    <citation type="submission" date="2015-05" db="UniProtKB">
        <authorList>
            <consortium name="EnsemblMetazoa"/>
        </authorList>
    </citation>
    <scope>IDENTIFICATION</scope>
</reference>
<evidence type="ECO:0000313" key="2">
    <source>
        <dbReference type="EnsemblMetazoa" id="RPRC013513-PA"/>
    </source>
</evidence>
<dbReference type="VEuPathDB" id="VectorBase:RPRC013513"/>
<dbReference type="Gene3D" id="3.30.420.610">
    <property type="entry name" value="LOTUS domain-like"/>
    <property type="match status" value="2"/>
</dbReference>
<name>T1IB42_RHOPR</name>
<dbReference type="EnsemblMetazoa" id="RPRC013513-RA">
    <property type="protein sequence ID" value="RPRC013513-PA"/>
    <property type="gene ID" value="RPRC013513"/>
</dbReference>
<dbReference type="InterPro" id="IPR041966">
    <property type="entry name" value="LOTUS-like"/>
</dbReference>
<organism evidence="2 3">
    <name type="scientific">Rhodnius prolixus</name>
    <name type="common">Triatomid bug</name>
    <dbReference type="NCBI Taxonomy" id="13249"/>
    <lineage>
        <taxon>Eukaryota</taxon>
        <taxon>Metazoa</taxon>
        <taxon>Ecdysozoa</taxon>
        <taxon>Arthropoda</taxon>
        <taxon>Hexapoda</taxon>
        <taxon>Insecta</taxon>
        <taxon>Pterygota</taxon>
        <taxon>Neoptera</taxon>
        <taxon>Paraneoptera</taxon>
        <taxon>Hemiptera</taxon>
        <taxon>Heteroptera</taxon>
        <taxon>Panheteroptera</taxon>
        <taxon>Cimicomorpha</taxon>
        <taxon>Reduviidae</taxon>
        <taxon>Triatominae</taxon>
        <taxon>Rhodnius</taxon>
    </lineage>
</organism>
<dbReference type="eggNOG" id="ENOG502RTEW">
    <property type="taxonomic scope" value="Eukaryota"/>
</dbReference>
<proteinExistence type="predicted"/>
<accession>T1IB42</accession>
<dbReference type="STRING" id="13249.T1IB42"/>
<feature type="compositionally biased region" description="Polar residues" evidence="1">
    <location>
        <begin position="98"/>
        <end position="107"/>
    </location>
</feature>
<dbReference type="InParanoid" id="T1IB42"/>
<protein>
    <submittedName>
        <fullName evidence="2">Uncharacterized protein</fullName>
    </submittedName>
</protein>
<dbReference type="EMBL" id="ACPB03021685">
    <property type="status" value="NOT_ANNOTATED_CDS"/>
    <property type="molecule type" value="Genomic_DNA"/>
</dbReference>
<sequence>MKDIQTRNRKPPPIFYNPSKSPLLPLPSLPNFTSVSAQFTNSNVLSPSPQYPYTVVPTSAQIYFPPQSHPLPLIPPSRPVMSPLMRIFHPPPLMNQPALESSQQFPLQQPVPPSMSEEQLSTKKKLNTSAQKMVEDKCNGVWAFQIEKDYLEKYKENLPPKWIDDVINSQILTATDLGHSYVVRLYIDKNIGKQQFTTYPEETRDPLKALEEGTNKTYFEISKNSSKSSGVTRDVDLILTRIAKMVEDKCNGVWAFQIEKDYLEKYKENLPPKWIDVVINSQKLTATDLGHSYVVRSSTDKVSISTQVGTSPGAECLVDNENSQSNINWSGNNTNNCFKAPITFTKKRSSLDSSIINKPHNANKCKDDEFDLFGKSVALQLRNMPLNRAVICQEKLLSVLREERLRQLNFNQLTNKEDIYDWKINSRPMNNSFTPSPSWSQGRESLDNSDDEIIQSLERVELEF</sequence>
<evidence type="ECO:0000313" key="3">
    <source>
        <dbReference type="Proteomes" id="UP000015103"/>
    </source>
</evidence>
<dbReference type="HOGENOM" id="CLU_589659_0_0_1"/>
<feature type="region of interest" description="Disordered" evidence="1">
    <location>
        <begin position="98"/>
        <end position="118"/>
    </location>
</feature>
<evidence type="ECO:0000256" key="1">
    <source>
        <dbReference type="SAM" id="MobiDB-lite"/>
    </source>
</evidence>
<dbReference type="Proteomes" id="UP000015103">
    <property type="component" value="Unassembled WGS sequence"/>
</dbReference>